<protein>
    <submittedName>
        <fullName evidence="1">Uncharacterized protein</fullName>
    </submittedName>
</protein>
<dbReference type="Proteomes" id="UP001483337">
    <property type="component" value="Chromosome"/>
</dbReference>
<keyword evidence="2" id="KW-1185">Reference proteome</keyword>
<sequence>MTYKHKIQPALRWWSDKQSKKLFLEAENIRDSLLQESFSIRRSLDILKIDTVNLSIDQISEYTKKIDKFHHSLVQLSDRLCPVYIQDSLPLSIQCLLDYWVKSNPHVYFHIDLPVYWQHESVECSLIILMALEELLQITLQEISTIIATHISLKIKEKTRELTVRITYSDISTPMFYYNSPELEYISDTLEFLISGKCLYKNHNFRIAWQFSW</sequence>
<name>A0ABZ2UUW2_9CYAN</name>
<evidence type="ECO:0000313" key="1">
    <source>
        <dbReference type="EMBL" id="WZB88155.1"/>
    </source>
</evidence>
<dbReference type="EMBL" id="CP150886">
    <property type="protein sequence ID" value="WZB88155.1"/>
    <property type="molecule type" value="Genomic_DNA"/>
</dbReference>
<proteinExistence type="predicted"/>
<evidence type="ECO:0000313" key="2">
    <source>
        <dbReference type="Proteomes" id="UP001483337"/>
    </source>
</evidence>
<dbReference type="RefSeq" id="WP_353931064.1">
    <property type="nucleotide sequence ID" value="NZ_CP150886.1"/>
</dbReference>
<organism evidence="1 2">
    <name type="scientific">Okeanomitos corallinicola TIOX110</name>
    <dbReference type="NCBI Taxonomy" id="3133117"/>
    <lineage>
        <taxon>Bacteria</taxon>
        <taxon>Bacillati</taxon>
        <taxon>Cyanobacteriota</taxon>
        <taxon>Cyanophyceae</taxon>
        <taxon>Nostocales</taxon>
        <taxon>Aphanizomenonaceae</taxon>
        <taxon>Okeanomitos</taxon>
    </lineage>
</organism>
<reference evidence="1 2" key="1">
    <citation type="submission" date="2024-04" db="EMBL/GenBank/DDBJ databases">
        <title>Okeanomitos corallinicola gen. &amp; sp. nov. (Nostocales, Cyanobacteria), a new toxic marine heterocyst-forming cyanobacterium from a coral reef.</title>
        <authorList>
            <person name="Li H."/>
            <person name="Li R."/>
            <person name="Kang J."/>
            <person name="Hii K.S."/>
            <person name="Mohamed H.F."/>
            <person name="Xu X."/>
            <person name="Luo Z."/>
        </authorList>
    </citation>
    <scope>NUCLEOTIDE SEQUENCE [LARGE SCALE GENOMIC DNA]</scope>
    <source>
        <strain evidence="1 2">TIOX110</strain>
    </source>
</reference>
<gene>
    <name evidence="1" type="ORF">WJM97_00145</name>
</gene>
<accession>A0ABZ2UUW2</accession>